<dbReference type="RefSeq" id="WP_252854438.1">
    <property type="nucleotide sequence ID" value="NZ_JAMXLR010000072.1"/>
</dbReference>
<evidence type="ECO:0000313" key="1">
    <source>
        <dbReference type="EMBL" id="MCO6046326.1"/>
    </source>
</evidence>
<dbReference type="EMBL" id="JAMXLR010000072">
    <property type="protein sequence ID" value="MCO6046326.1"/>
    <property type="molecule type" value="Genomic_DNA"/>
</dbReference>
<dbReference type="Proteomes" id="UP001155241">
    <property type="component" value="Unassembled WGS sequence"/>
</dbReference>
<accession>A0A9X2FHP8</accession>
<protein>
    <submittedName>
        <fullName evidence="1">Uncharacterized protein</fullName>
    </submittedName>
</protein>
<comment type="caution">
    <text evidence="1">The sequence shown here is derived from an EMBL/GenBank/DDBJ whole genome shotgun (WGS) entry which is preliminary data.</text>
</comment>
<name>A0A9X2FHP8_9BACT</name>
<proteinExistence type="predicted"/>
<sequence length="74" mass="8533">MKSCDLQSGAGRIRRALEHLELAWAEATDEWNDEASRAFQERHLEPLIPVVKTSLDAIGRMELLLREAQRDCER</sequence>
<evidence type="ECO:0000313" key="2">
    <source>
        <dbReference type="Proteomes" id="UP001155241"/>
    </source>
</evidence>
<gene>
    <name evidence="1" type="ORF">NG895_20700</name>
</gene>
<organism evidence="1 2">
    <name type="scientific">Aeoliella straminimaris</name>
    <dbReference type="NCBI Taxonomy" id="2954799"/>
    <lineage>
        <taxon>Bacteria</taxon>
        <taxon>Pseudomonadati</taxon>
        <taxon>Planctomycetota</taxon>
        <taxon>Planctomycetia</taxon>
        <taxon>Pirellulales</taxon>
        <taxon>Lacipirellulaceae</taxon>
        <taxon>Aeoliella</taxon>
    </lineage>
</organism>
<dbReference type="AlphaFoldDB" id="A0A9X2FHP8"/>
<keyword evidence="2" id="KW-1185">Reference proteome</keyword>
<reference evidence="1" key="1">
    <citation type="submission" date="2022-06" db="EMBL/GenBank/DDBJ databases">
        <title>Aeoliella straminimaris, a novel planctomycete from sediments.</title>
        <authorList>
            <person name="Vitorino I.R."/>
            <person name="Lage O.M."/>
        </authorList>
    </citation>
    <scope>NUCLEOTIDE SEQUENCE</scope>
    <source>
        <strain evidence="1">ICT_H6.2</strain>
    </source>
</reference>